<evidence type="ECO:0000259" key="2">
    <source>
        <dbReference type="PROSITE" id="PS50878"/>
    </source>
</evidence>
<dbReference type="EMBL" id="BOQM01000030">
    <property type="protein sequence ID" value="GIM87104.1"/>
    <property type="molecule type" value="Genomic_DNA"/>
</dbReference>
<gene>
    <name evidence="3" type="ORF">Sar04_38400</name>
</gene>
<reference evidence="3 4" key="1">
    <citation type="submission" date="2021-03" db="EMBL/GenBank/DDBJ databases">
        <title>Whole genome shotgun sequence of Salinispora arenicola NBRC 105043.</title>
        <authorList>
            <person name="Komaki H."/>
            <person name="Tamura T."/>
        </authorList>
    </citation>
    <scope>NUCLEOTIDE SEQUENCE [LARGE SCALE GENOMIC DNA]</scope>
    <source>
        <strain evidence="3 4">NBRC 105043</strain>
    </source>
</reference>
<protein>
    <recommendedName>
        <fullName evidence="2">Reverse transcriptase domain-containing protein</fullName>
    </recommendedName>
</protein>
<dbReference type="PROSITE" id="PS50878">
    <property type="entry name" value="RT_POL"/>
    <property type="match status" value="1"/>
</dbReference>
<evidence type="ECO:0000313" key="3">
    <source>
        <dbReference type="EMBL" id="GIM87104.1"/>
    </source>
</evidence>
<evidence type="ECO:0000256" key="1">
    <source>
        <dbReference type="SAM" id="MobiDB-lite"/>
    </source>
</evidence>
<name>A0ABQ4JYD7_SALAC</name>
<dbReference type="PANTHER" id="PTHR34047:SF8">
    <property type="entry name" value="PROTEIN YKFC"/>
    <property type="match status" value="1"/>
</dbReference>
<proteinExistence type="predicted"/>
<organism evidence="3 4">
    <name type="scientific">Salinispora arenicola</name>
    <dbReference type="NCBI Taxonomy" id="168697"/>
    <lineage>
        <taxon>Bacteria</taxon>
        <taxon>Bacillati</taxon>
        <taxon>Actinomycetota</taxon>
        <taxon>Actinomycetes</taxon>
        <taxon>Micromonosporales</taxon>
        <taxon>Micromonosporaceae</taxon>
        <taxon>Salinispora</taxon>
    </lineage>
</organism>
<dbReference type="InterPro" id="IPR000477">
    <property type="entry name" value="RT_dom"/>
</dbReference>
<feature type="region of interest" description="Disordered" evidence="1">
    <location>
        <begin position="1"/>
        <end position="24"/>
    </location>
</feature>
<feature type="domain" description="Reverse transcriptase" evidence="2">
    <location>
        <begin position="1"/>
        <end position="311"/>
    </location>
</feature>
<comment type="caution">
    <text evidence="3">The sequence shown here is derived from an EMBL/GenBank/DDBJ whole genome shotgun (WGS) entry which is preliminary data.</text>
</comment>
<keyword evidence="4" id="KW-1185">Reference proteome</keyword>
<dbReference type="SUPFAM" id="SSF56672">
    <property type="entry name" value="DNA/RNA polymerases"/>
    <property type="match status" value="1"/>
</dbReference>
<accession>A0ABQ4JYD7</accession>
<dbReference type="PANTHER" id="PTHR34047">
    <property type="entry name" value="NUCLEAR INTRON MATURASE 1, MITOCHONDRIAL-RELATED"/>
    <property type="match status" value="1"/>
</dbReference>
<dbReference type="Proteomes" id="UP000677457">
    <property type="component" value="Unassembled WGS sequence"/>
</dbReference>
<dbReference type="InterPro" id="IPR051083">
    <property type="entry name" value="GrpII_Intron_Splice-Mob/Def"/>
</dbReference>
<sequence length="311" mass="34149">MAVKPGRGRRSDQPEPRVQGSGNMTAVDGIVPAVQVLPTVPLPARAAHTLMPYLIEPAHLHRAARACMRRCSAPGIDGVTWAQYRRGLRERLAELAAQLRDGTWRPTPLREVTIDAFTGRQFVAGVPTAEDRIVHRAIRAAADPILEHMAYEPWVSGYRPSRNRLTAVRHAAAYLTSHHWIIDVDVRSASAGGTTTQVVNWLATYVHDGTFLARVRTAIDGFPTPLIPGTGLWPMLFNLRLTQVDRQLTDLPVVRFADNYVAFARDETRAAAVLARIRSALATVGLTANPTKSRIRQPGSTNPEDLFLIGG</sequence>
<evidence type="ECO:0000313" key="4">
    <source>
        <dbReference type="Proteomes" id="UP000677457"/>
    </source>
</evidence>
<dbReference type="InterPro" id="IPR043502">
    <property type="entry name" value="DNA/RNA_pol_sf"/>
</dbReference>